<organism evidence="2 3">
    <name type="scientific">Lentinula raphanica</name>
    <dbReference type="NCBI Taxonomy" id="153919"/>
    <lineage>
        <taxon>Eukaryota</taxon>
        <taxon>Fungi</taxon>
        <taxon>Dikarya</taxon>
        <taxon>Basidiomycota</taxon>
        <taxon>Agaricomycotina</taxon>
        <taxon>Agaricomycetes</taxon>
        <taxon>Agaricomycetidae</taxon>
        <taxon>Agaricales</taxon>
        <taxon>Marasmiineae</taxon>
        <taxon>Omphalotaceae</taxon>
        <taxon>Lentinula</taxon>
    </lineage>
</organism>
<accession>A0AA38P1M0</accession>
<name>A0AA38P1M0_9AGAR</name>
<dbReference type="EMBL" id="MU806504">
    <property type="protein sequence ID" value="KAJ3834638.1"/>
    <property type="molecule type" value="Genomic_DNA"/>
</dbReference>
<dbReference type="Gene3D" id="3.60.130.30">
    <property type="match status" value="1"/>
</dbReference>
<dbReference type="Proteomes" id="UP001163846">
    <property type="component" value="Unassembled WGS sequence"/>
</dbReference>
<evidence type="ECO:0000313" key="3">
    <source>
        <dbReference type="Proteomes" id="UP001163846"/>
    </source>
</evidence>
<evidence type="ECO:0000256" key="1">
    <source>
        <dbReference type="SAM" id="MobiDB-lite"/>
    </source>
</evidence>
<sequence length="434" mass="49428">MSASTTPRSSTSKDPPSGKRKRAEQDVDGEDDLRPAKKSRWQRPDTPPPPPKKRRKHVTNSHARRRKKRQTEKPDALHATVSADRREHLTQNAEILDTVLDTKGMLKSTAGYLGRERISKEIRDLRLTYSLDELVGPDSEWKLDLVEADVDNPGPSFFNDVNDRIFATRIPPPQGDETFPEAASQAAKVLELYRPFFFDKDNPPKGHRRGDFPVAPMGISYGGGQQGAKRIHHSPRELYGLEQIRHMPCFNRLATHASNAFAMWSPNLYQLYSDYMKQLVDMVPNLVFNWKDSIFACCTLNFGPQTTTIPHLDLKNYMYGWCAVTALGDFDFRKGGHLVLWDLGVPVVEFPPGWTMLIPSAYLYHSNTEIGPGETRYSITQYTAGGLFRLVDDKGVPRINMTKREVKASKKLQRERRTQALNRYITVDQLLDMK</sequence>
<feature type="compositionally biased region" description="Polar residues" evidence="1">
    <location>
        <begin position="1"/>
        <end position="14"/>
    </location>
</feature>
<proteinExistence type="predicted"/>
<comment type="caution">
    <text evidence="2">The sequence shown here is derived from an EMBL/GenBank/DDBJ whole genome shotgun (WGS) entry which is preliminary data.</text>
</comment>
<gene>
    <name evidence="2" type="ORF">F5878DRAFT_664584</name>
</gene>
<feature type="compositionally biased region" description="Basic residues" evidence="1">
    <location>
        <begin position="51"/>
        <end position="70"/>
    </location>
</feature>
<dbReference type="AlphaFoldDB" id="A0AA38P1M0"/>
<protein>
    <submittedName>
        <fullName evidence="2">Uncharacterized protein</fullName>
    </submittedName>
</protein>
<keyword evidence="3" id="KW-1185">Reference proteome</keyword>
<reference evidence="2" key="1">
    <citation type="submission" date="2022-08" db="EMBL/GenBank/DDBJ databases">
        <authorList>
            <consortium name="DOE Joint Genome Institute"/>
            <person name="Min B."/>
            <person name="Riley R."/>
            <person name="Sierra-Patev S."/>
            <person name="Naranjo-Ortiz M."/>
            <person name="Looney B."/>
            <person name="Konkel Z."/>
            <person name="Slot J.C."/>
            <person name="Sakamoto Y."/>
            <person name="Steenwyk J.L."/>
            <person name="Rokas A."/>
            <person name="Carro J."/>
            <person name="Camarero S."/>
            <person name="Ferreira P."/>
            <person name="Molpeceres G."/>
            <person name="Ruiz-Duenas F.J."/>
            <person name="Serrano A."/>
            <person name="Henrissat B."/>
            <person name="Drula E."/>
            <person name="Hughes K.W."/>
            <person name="Mata J.L."/>
            <person name="Ishikawa N.K."/>
            <person name="Vargas-Isla R."/>
            <person name="Ushijima S."/>
            <person name="Smith C.A."/>
            <person name="Ahrendt S."/>
            <person name="Andreopoulos W."/>
            <person name="He G."/>
            <person name="Labutti K."/>
            <person name="Lipzen A."/>
            <person name="Ng V."/>
            <person name="Sandor L."/>
            <person name="Barry K."/>
            <person name="Martinez A.T."/>
            <person name="Xiao Y."/>
            <person name="Gibbons J.G."/>
            <person name="Terashima K."/>
            <person name="Hibbett D.S."/>
            <person name="Grigoriev I.V."/>
        </authorList>
    </citation>
    <scope>NUCLEOTIDE SEQUENCE</scope>
    <source>
        <strain evidence="2">TFB9207</strain>
    </source>
</reference>
<feature type="region of interest" description="Disordered" evidence="1">
    <location>
        <begin position="1"/>
        <end position="86"/>
    </location>
</feature>
<evidence type="ECO:0000313" key="2">
    <source>
        <dbReference type="EMBL" id="KAJ3834638.1"/>
    </source>
</evidence>